<accession>A0ABS3UIU1</accession>
<dbReference type="CDD" id="cd06558">
    <property type="entry name" value="crotonase-like"/>
    <property type="match status" value="1"/>
</dbReference>
<dbReference type="InterPro" id="IPR001753">
    <property type="entry name" value="Enoyl-CoA_hydra/iso"/>
</dbReference>
<sequence length="251" mass="25692">MTTSLVHLSVSGGIATVTLDSPHNRNALSRQLLAELGSSLTAAEQDPAVRVVLLRSSGRVFCSGADLSEAREGSTSDGPRAIVAVQRQIATLPKPVVVELAGPVRAGGLGLIGAADVVIAAESVTFALTEVRLGLAPSAISVSLLPRLAPRAAADIFLSGRTFGAAEAADIGLVTRAVPDGELPATVVSTLADLVKGSPQGLAETKRLLTADLVTRIDRDGEEAAERSAALFASPEAQQAMQAFLSRNKSA</sequence>
<dbReference type="PANTHER" id="PTHR42964">
    <property type="entry name" value="ENOYL-COA HYDRATASE"/>
    <property type="match status" value="1"/>
</dbReference>
<evidence type="ECO:0000256" key="1">
    <source>
        <dbReference type="ARBA" id="ARBA00005254"/>
    </source>
</evidence>
<proteinExistence type="inferred from homology"/>
<dbReference type="InterPro" id="IPR051683">
    <property type="entry name" value="Enoyl-CoA_Hydratase/Isomerase"/>
</dbReference>
<dbReference type="NCBIfam" id="NF005879">
    <property type="entry name" value="PRK07827.1"/>
    <property type="match status" value="1"/>
</dbReference>
<dbReference type="RefSeq" id="WP_208467850.1">
    <property type="nucleotide sequence ID" value="NZ_JAGFNS010000008.1"/>
</dbReference>
<comment type="similarity">
    <text evidence="1">Belongs to the enoyl-CoA hydratase/isomerase family.</text>
</comment>
<dbReference type="Proteomes" id="UP000679690">
    <property type="component" value="Unassembled WGS sequence"/>
</dbReference>
<organism evidence="2 3">
    <name type="scientific">Actinoplanes flavus</name>
    <dbReference type="NCBI Taxonomy" id="2820290"/>
    <lineage>
        <taxon>Bacteria</taxon>
        <taxon>Bacillati</taxon>
        <taxon>Actinomycetota</taxon>
        <taxon>Actinomycetes</taxon>
        <taxon>Micromonosporales</taxon>
        <taxon>Micromonosporaceae</taxon>
        <taxon>Actinoplanes</taxon>
    </lineage>
</organism>
<dbReference type="SUPFAM" id="SSF52096">
    <property type="entry name" value="ClpP/crotonase"/>
    <property type="match status" value="1"/>
</dbReference>
<dbReference type="InterPro" id="IPR014748">
    <property type="entry name" value="Enoyl-CoA_hydra_C"/>
</dbReference>
<comment type="caution">
    <text evidence="2">The sequence shown here is derived from an EMBL/GenBank/DDBJ whole genome shotgun (WGS) entry which is preliminary data.</text>
</comment>
<protein>
    <submittedName>
        <fullName evidence="2">Enoyl-CoA hydratase family protein</fullName>
    </submittedName>
</protein>
<evidence type="ECO:0000313" key="2">
    <source>
        <dbReference type="EMBL" id="MBO3738694.1"/>
    </source>
</evidence>
<name>A0ABS3UIU1_9ACTN</name>
<keyword evidence="3" id="KW-1185">Reference proteome</keyword>
<dbReference type="Gene3D" id="1.10.12.10">
    <property type="entry name" value="Lyase 2-enoyl-coa Hydratase, Chain A, domain 2"/>
    <property type="match status" value="1"/>
</dbReference>
<dbReference type="InterPro" id="IPR029045">
    <property type="entry name" value="ClpP/crotonase-like_dom_sf"/>
</dbReference>
<dbReference type="Pfam" id="PF00378">
    <property type="entry name" value="ECH_1"/>
    <property type="match status" value="1"/>
</dbReference>
<evidence type="ECO:0000313" key="3">
    <source>
        <dbReference type="Proteomes" id="UP000679690"/>
    </source>
</evidence>
<gene>
    <name evidence="2" type="ORF">J5X75_14295</name>
</gene>
<reference evidence="2 3" key="1">
    <citation type="submission" date="2021-03" db="EMBL/GenBank/DDBJ databases">
        <title>Actinoplanes flavus sp. nov., a novel actinomycete isolated from Coconut Palm rhizosphere soil.</title>
        <authorList>
            <person name="Luo X."/>
        </authorList>
    </citation>
    <scope>NUCLEOTIDE SEQUENCE [LARGE SCALE GENOMIC DNA]</scope>
    <source>
        <strain evidence="2 3">NEAU-H7</strain>
    </source>
</reference>
<dbReference type="PANTHER" id="PTHR42964:SF1">
    <property type="entry name" value="POLYKETIDE BIOSYNTHESIS ENOYL-COA HYDRATASE PKSH-RELATED"/>
    <property type="match status" value="1"/>
</dbReference>
<dbReference type="Gene3D" id="3.90.226.10">
    <property type="entry name" value="2-enoyl-CoA Hydratase, Chain A, domain 1"/>
    <property type="match status" value="1"/>
</dbReference>
<dbReference type="EMBL" id="JAGFNS010000008">
    <property type="protein sequence ID" value="MBO3738694.1"/>
    <property type="molecule type" value="Genomic_DNA"/>
</dbReference>